<accession>A0A6J5UV84</accession>
<dbReference type="AlphaFoldDB" id="A0A6J5UV84"/>
<gene>
    <name evidence="2" type="ORF">CURHAP_LOCUS31249</name>
</gene>
<dbReference type="EMBL" id="CAEKDK010000005">
    <property type="protein sequence ID" value="CAB4279125.1"/>
    <property type="molecule type" value="Genomic_DNA"/>
</dbReference>
<organism evidence="2 3">
    <name type="scientific">Prunus armeniaca</name>
    <name type="common">Apricot</name>
    <name type="synonym">Armeniaca vulgaris</name>
    <dbReference type="NCBI Taxonomy" id="36596"/>
    <lineage>
        <taxon>Eukaryota</taxon>
        <taxon>Viridiplantae</taxon>
        <taxon>Streptophyta</taxon>
        <taxon>Embryophyta</taxon>
        <taxon>Tracheophyta</taxon>
        <taxon>Spermatophyta</taxon>
        <taxon>Magnoliopsida</taxon>
        <taxon>eudicotyledons</taxon>
        <taxon>Gunneridae</taxon>
        <taxon>Pentapetalae</taxon>
        <taxon>rosids</taxon>
        <taxon>fabids</taxon>
        <taxon>Rosales</taxon>
        <taxon>Rosaceae</taxon>
        <taxon>Amygdaloideae</taxon>
        <taxon>Amygdaleae</taxon>
        <taxon>Prunus</taxon>
    </lineage>
</organism>
<reference evidence="2 3" key="1">
    <citation type="submission" date="2020-05" db="EMBL/GenBank/DDBJ databases">
        <authorList>
            <person name="Campoy J."/>
            <person name="Schneeberger K."/>
            <person name="Spophaly S."/>
        </authorList>
    </citation>
    <scope>NUCLEOTIDE SEQUENCE [LARGE SCALE GENOMIC DNA]</scope>
    <source>
        <strain evidence="2">PruArmRojPasFocal</strain>
    </source>
</reference>
<sequence>MASRPDEILKSSVCDVLSLGKREIEGEEGGEDRVGCAGRTKWGLGDGCARDQITNSSKGPFSHCSSFPHSSQGIVPKNYTI</sequence>
<dbReference type="Proteomes" id="UP000507222">
    <property type="component" value="Unassembled WGS sequence"/>
</dbReference>
<name>A0A6J5UV84_PRUAR</name>
<feature type="region of interest" description="Disordered" evidence="1">
    <location>
        <begin position="57"/>
        <end position="81"/>
    </location>
</feature>
<evidence type="ECO:0000313" key="3">
    <source>
        <dbReference type="Proteomes" id="UP000507222"/>
    </source>
</evidence>
<proteinExistence type="predicted"/>
<feature type="compositionally biased region" description="Low complexity" evidence="1">
    <location>
        <begin position="60"/>
        <end position="71"/>
    </location>
</feature>
<protein>
    <submittedName>
        <fullName evidence="2">Uncharacterized protein</fullName>
    </submittedName>
</protein>
<evidence type="ECO:0000313" key="2">
    <source>
        <dbReference type="EMBL" id="CAB4279125.1"/>
    </source>
</evidence>
<evidence type="ECO:0000256" key="1">
    <source>
        <dbReference type="SAM" id="MobiDB-lite"/>
    </source>
</evidence>